<feature type="transmembrane region" description="Helical" evidence="2">
    <location>
        <begin position="100"/>
        <end position="122"/>
    </location>
</feature>
<feature type="compositionally biased region" description="Basic and acidic residues" evidence="1">
    <location>
        <begin position="156"/>
        <end position="172"/>
    </location>
</feature>
<evidence type="ECO:0000313" key="4">
    <source>
        <dbReference type="Proteomes" id="UP000683360"/>
    </source>
</evidence>
<name>A0A8S3QIC2_MYTED</name>
<accession>A0A8S3QIC2</accession>
<feature type="region of interest" description="Disordered" evidence="1">
    <location>
        <begin position="1"/>
        <end position="33"/>
    </location>
</feature>
<dbReference type="Proteomes" id="UP000683360">
    <property type="component" value="Unassembled WGS sequence"/>
</dbReference>
<keyword evidence="2" id="KW-0472">Membrane</keyword>
<reference evidence="3" key="1">
    <citation type="submission" date="2021-03" db="EMBL/GenBank/DDBJ databases">
        <authorList>
            <person name="Bekaert M."/>
        </authorList>
    </citation>
    <scope>NUCLEOTIDE SEQUENCE</scope>
</reference>
<evidence type="ECO:0008006" key="5">
    <source>
        <dbReference type="Google" id="ProtNLM"/>
    </source>
</evidence>
<organism evidence="3 4">
    <name type="scientific">Mytilus edulis</name>
    <name type="common">Blue mussel</name>
    <dbReference type="NCBI Taxonomy" id="6550"/>
    <lineage>
        <taxon>Eukaryota</taxon>
        <taxon>Metazoa</taxon>
        <taxon>Spiralia</taxon>
        <taxon>Lophotrochozoa</taxon>
        <taxon>Mollusca</taxon>
        <taxon>Bivalvia</taxon>
        <taxon>Autobranchia</taxon>
        <taxon>Pteriomorphia</taxon>
        <taxon>Mytilida</taxon>
        <taxon>Mytiloidea</taxon>
        <taxon>Mytilidae</taxon>
        <taxon>Mytilinae</taxon>
        <taxon>Mytilus</taxon>
    </lineage>
</organism>
<protein>
    <recommendedName>
        <fullName evidence="5">Transmembrane protein</fullName>
    </recommendedName>
</protein>
<feature type="compositionally biased region" description="Basic and acidic residues" evidence="1">
    <location>
        <begin position="191"/>
        <end position="200"/>
    </location>
</feature>
<evidence type="ECO:0000313" key="3">
    <source>
        <dbReference type="EMBL" id="CAG2194244.1"/>
    </source>
</evidence>
<dbReference type="EMBL" id="CAJPWZ010000471">
    <property type="protein sequence ID" value="CAG2194244.1"/>
    <property type="molecule type" value="Genomic_DNA"/>
</dbReference>
<dbReference type="AlphaFoldDB" id="A0A8S3QIC2"/>
<keyword evidence="4" id="KW-1185">Reference proteome</keyword>
<gene>
    <name evidence="3" type="ORF">MEDL_9249</name>
</gene>
<comment type="caution">
    <text evidence="3">The sequence shown here is derived from an EMBL/GenBank/DDBJ whole genome shotgun (WGS) entry which is preliminary data.</text>
</comment>
<proteinExistence type="predicted"/>
<evidence type="ECO:0000256" key="2">
    <source>
        <dbReference type="SAM" id="Phobius"/>
    </source>
</evidence>
<evidence type="ECO:0000256" key="1">
    <source>
        <dbReference type="SAM" id="MobiDB-lite"/>
    </source>
</evidence>
<sequence>MDNNRYPKTNKKNDRSYKRKKKSNNSNDNFKYKDSNARHRNKLIGCIWLLLLLATAAFVVGAVFFGGFSEHSKALQECERNETKALIKTSLEDHCSDATYKAFCICFIVGLVLFGLTTLLSCSYRSKENEKLHSRSHQVAPKTAAPKAAIKLKNKGNPENDQLKKAKSNFDSRKRKTSKRTNGDIYKWRNKPKEEPPEKQ</sequence>
<feature type="region of interest" description="Disordered" evidence="1">
    <location>
        <begin position="151"/>
        <end position="200"/>
    </location>
</feature>
<feature type="transmembrane region" description="Helical" evidence="2">
    <location>
        <begin position="43"/>
        <end position="65"/>
    </location>
</feature>
<keyword evidence="2" id="KW-0812">Transmembrane</keyword>
<keyword evidence="2" id="KW-1133">Transmembrane helix</keyword>